<protein>
    <submittedName>
        <fullName evidence="2">Virulence factor</fullName>
    </submittedName>
</protein>
<accession>A0A193GJN4</accession>
<feature type="signal peptide" evidence="1">
    <location>
        <begin position="1"/>
        <end position="22"/>
    </location>
</feature>
<keyword evidence="3" id="KW-1185">Reference proteome</keyword>
<dbReference type="STRING" id="463014.BAU07_06975"/>
<gene>
    <name evidence="2" type="ORF">BAU07_06975</name>
</gene>
<name>A0A193GJN4_9BORD</name>
<reference evidence="2 3" key="1">
    <citation type="submission" date="2016-06" db="EMBL/GenBank/DDBJ databases">
        <title>Complete genome sequences of Bordetella bronchialis and Bordetella flabilis.</title>
        <authorList>
            <person name="LiPuma J.J."/>
            <person name="Spilker T."/>
        </authorList>
    </citation>
    <scope>NUCLEOTIDE SEQUENCE [LARGE SCALE GENOMIC DNA]</scope>
    <source>
        <strain evidence="2 3">AU10664</strain>
    </source>
</reference>
<dbReference type="RefSeq" id="WP_066664979.1">
    <property type="nucleotide sequence ID" value="NZ_CBCSCL010000008.1"/>
</dbReference>
<dbReference type="AlphaFoldDB" id="A0A193GJN4"/>
<dbReference type="KEGG" id="bfz:BAU07_06975"/>
<proteinExistence type="predicted"/>
<evidence type="ECO:0000256" key="1">
    <source>
        <dbReference type="SAM" id="SignalP"/>
    </source>
</evidence>
<sequence length="110" mass="11768">MKRWIVSGLGAAALLASGVALARVDVGISIGVPPVIIGGPVYAAPAAPVYVAPPPVYVAPAPVYVAPRPVYVAPRPYYYPRPVYYHGGPRYYRERYDGHGHGHGRGHGRH</sequence>
<keyword evidence="1" id="KW-0732">Signal</keyword>
<dbReference type="EMBL" id="CP016172">
    <property type="protein sequence ID" value="ANN80297.1"/>
    <property type="molecule type" value="Genomic_DNA"/>
</dbReference>
<dbReference type="Proteomes" id="UP000091926">
    <property type="component" value="Chromosome"/>
</dbReference>
<dbReference type="InterPro" id="IPR024446">
    <property type="entry name" value="PXPV"/>
</dbReference>
<organism evidence="2 3">
    <name type="scientific">Bordetella flabilis</name>
    <dbReference type="NCBI Taxonomy" id="463014"/>
    <lineage>
        <taxon>Bacteria</taxon>
        <taxon>Pseudomonadati</taxon>
        <taxon>Pseudomonadota</taxon>
        <taxon>Betaproteobacteria</taxon>
        <taxon>Burkholderiales</taxon>
        <taxon>Alcaligenaceae</taxon>
        <taxon>Bordetella</taxon>
    </lineage>
</organism>
<feature type="chain" id="PRO_5008259068" evidence="1">
    <location>
        <begin position="23"/>
        <end position="110"/>
    </location>
</feature>
<dbReference type="Pfam" id="PF12778">
    <property type="entry name" value="PXPV"/>
    <property type="match status" value="1"/>
</dbReference>
<evidence type="ECO:0000313" key="2">
    <source>
        <dbReference type="EMBL" id="ANN80297.1"/>
    </source>
</evidence>
<evidence type="ECO:0000313" key="3">
    <source>
        <dbReference type="Proteomes" id="UP000091926"/>
    </source>
</evidence>